<keyword evidence="3" id="KW-0862">Zinc</keyword>
<feature type="chain" id="PRO_5035599739" description="ZZ-type domain-containing protein" evidence="6">
    <location>
        <begin position="24"/>
        <end position="1395"/>
    </location>
</feature>
<evidence type="ECO:0000256" key="2">
    <source>
        <dbReference type="ARBA" id="ARBA00022771"/>
    </source>
</evidence>
<dbReference type="PANTHER" id="PTHR15090">
    <property type="entry name" value="SEQUESTOSOME 1-RELATED"/>
    <property type="match status" value="1"/>
</dbReference>
<dbReference type="GO" id="GO:0005080">
    <property type="term" value="F:protein kinase C binding"/>
    <property type="evidence" value="ECO:0007669"/>
    <property type="project" value="TreeGrafter"/>
</dbReference>
<evidence type="ECO:0000313" key="8">
    <source>
        <dbReference type="EMBL" id="CAF0978994.1"/>
    </source>
</evidence>
<sequence>MKDNYMIILLFGFLISPWHNTFANEPVSVTKTFQSSQMVFANPERGWITHRFANDLWGLNELRNSIEKVSLVLIKIDISAYVNSTHIGQSKLNEIRSALSNCRQNGLKVILRSAYAWDSILAPDPKNIETIKNHILDMKPIYYEYEDIIVAVEMGMFGPWGEMHSSQHSTINTKFYYPVETGALRQVHTAYMSALPSRRSVLVRRPYYIRQIFNDDKPLTSSEAYGNTPKARTSYHNDAYLASKDDEGTFGPGWSRAQELVYINQMTHYTFFGGESFGTPNDTYNNAQNAMLESKLQHMTYLHRDYYTPIYNAWGSSVKEEFTRKLGYRFELKTLSYSKEVAPGGILNFSLKLQNTGFSAMHLVRPVNLILDNGKTGGERIRYQTTLSVDPRTWTAEANIISIDRKLRIPATINQGAWQLLLHLPDDNIQLQSDARYTVRFANENTWNADGTNLFTNDILIRTSAPGSHTNDNVFHEITATTHTPSISQLSVIKTATILILFAEYDQDYSFHQAFIDADNNIATGYFVQGIGADFLVENSNYYRHSGNKGSDWLWQSLSGSVIPIIKNQQYIWQLPIANLNLPITLSSPVVFAGAKDGIRCDGCHAFEFSNLRYKCQVCGDYDLCMTCYNNKKETWNHLTSHKMISIEAPLIDNRNSLVKQHMNQISHLEESHLSKVLSNISADNVRIKRISSSTEMLVERSVSDSRMKTMSSSTEMLDKISINDSRMRMISSSTEILDKRSINDNRMKTIASSIENSDKLWISESGIRTVSSAIKTLEKRSNNDNRTRIASSSNDAFERLVTNANQIRTVSPSANNSRTIMITPTTDTSDKRSANDNRIKIASSSSDTLDKLSVDELYEFLLRYDLNMRSLAEKFKSERVCGADLMSFDEDDYKKISVTYGEKKKLKLLIEQKQLISNTRSVVTTTQVFDSAQIQKELNYLKAIIENQEKQIQVKNKAIQQLEDILGKKDQQIQYQDSMIEQLEVTIQKQCEENLIYTKLMHQNTAPQNYFAQQSAVVQDQLMNIPNYISKISIVLSDPSNQNVPVVRSNVLTAIDLSKNMQHVPVLKTSLPTSCEGPNSSDVHFPAVYHPDQEVLVTKPIIENPYNINNYGTYKVTIYSQDSQHIITETLLTVIPEIEICVPKQFVVRDSINNIVVGGIITLKRVEENSVIFTGTTDQTGTAILPDALADGTYEVEVYSPDNSKLQHLKFIMVIYQNRRQNFINKFIGRSDLGSNQMHMVLEWDAEPKDLDSHLFSSDGKHVYYLKRSDGNIMLDCDVQNGFGPETMTFTIEPNLKYVYAVHRYSYEPMLTQSKARVTFNFNTETTQISKFENENKLINGEIHCIPEITRPEARFWIVCMIDGSTKQIKFFPNAFEDYNDYQTNTIGMKYFTA</sequence>
<organism evidence="8 10">
    <name type="scientific">Adineta steineri</name>
    <dbReference type="NCBI Taxonomy" id="433720"/>
    <lineage>
        <taxon>Eukaryota</taxon>
        <taxon>Metazoa</taxon>
        <taxon>Spiralia</taxon>
        <taxon>Gnathifera</taxon>
        <taxon>Rotifera</taxon>
        <taxon>Eurotatoria</taxon>
        <taxon>Bdelloidea</taxon>
        <taxon>Adinetida</taxon>
        <taxon>Adinetidae</taxon>
        <taxon>Adineta</taxon>
    </lineage>
</organism>
<evidence type="ECO:0000256" key="6">
    <source>
        <dbReference type="SAM" id="SignalP"/>
    </source>
</evidence>
<dbReference type="EMBL" id="CAJNOM010000071">
    <property type="protein sequence ID" value="CAF0978994.1"/>
    <property type="molecule type" value="Genomic_DNA"/>
</dbReference>
<feature type="signal peptide" evidence="6">
    <location>
        <begin position="1"/>
        <end position="23"/>
    </location>
</feature>
<gene>
    <name evidence="9" type="ORF">BJG266_LOCUS26608</name>
    <name evidence="8" type="ORF">QVE165_LOCUS13754</name>
</gene>
<feature type="coiled-coil region" evidence="5">
    <location>
        <begin position="932"/>
        <end position="966"/>
    </location>
</feature>
<dbReference type="SMART" id="SM00291">
    <property type="entry name" value="ZnF_ZZ"/>
    <property type="match status" value="1"/>
</dbReference>
<dbReference type="Proteomes" id="UP000663877">
    <property type="component" value="Unassembled WGS sequence"/>
</dbReference>
<dbReference type="PANTHER" id="PTHR15090:SF0">
    <property type="entry name" value="SEQUESTOSOME-1"/>
    <property type="match status" value="1"/>
</dbReference>
<dbReference type="SUPFAM" id="SSF57850">
    <property type="entry name" value="RING/U-box"/>
    <property type="match status" value="1"/>
</dbReference>
<proteinExistence type="predicted"/>
<reference evidence="8" key="1">
    <citation type="submission" date="2021-02" db="EMBL/GenBank/DDBJ databases">
        <authorList>
            <person name="Nowell W R."/>
        </authorList>
    </citation>
    <scope>NUCLEOTIDE SEQUENCE</scope>
</reference>
<dbReference type="InterPro" id="IPR032379">
    <property type="entry name" value="DUF4874"/>
</dbReference>
<evidence type="ECO:0000256" key="1">
    <source>
        <dbReference type="ARBA" id="ARBA00022723"/>
    </source>
</evidence>
<evidence type="ECO:0000313" key="10">
    <source>
        <dbReference type="Proteomes" id="UP000663832"/>
    </source>
</evidence>
<dbReference type="GO" id="GO:0035973">
    <property type="term" value="P:aggrephagy"/>
    <property type="evidence" value="ECO:0007669"/>
    <property type="project" value="TreeGrafter"/>
</dbReference>
<comment type="caution">
    <text evidence="8">The sequence shown here is derived from an EMBL/GenBank/DDBJ whole genome shotgun (WGS) entry which is preliminary data.</text>
</comment>
<dbReference type="InterPro" id="IPR000433">
    <property type="entry name" value="Znf_ZZ"/>
</dbReference>
<dbReference type="Gene3D" id="3.30.60.90">
    <property type="match status" value="1"/>
</dbReference>
<dbReference type="GO" id="GO:0007032">
    <property type="term" value="P:endosome organization"/>
    <property type="evidence" value="ECO:0007669"/>
    <property type="project" value="TreeGrafter"/>
</dbReference>
<dbReference type="Pfam" id="PF16173">
    <property type="entry name" value="DUF4874"/>
    <property type="match status" value="1"/>
</dbReference>
<dbReference type="EMBL" id="CAJNOI010000226">
    <property type="protein sequence ID" value="CAF1195865.1"/>
    <property type="molecule type" value="Genomic_DNA"/>
</dbReference>
<dbReference type="Pfam" id="PF00569">
    <property type="entry name" value="ZZ"/>
    <property type="match status" value="1"/>
</dbReference>
<dbReference type="Proteomes" id="UP000663832">
    <property type="component" value="Unassembled WGS sequence"/>
</dbReference>
<dbReference type="PROSITE" id="PS01357">
    <property type="entry name" value="ZF_ZZ_1"/>
    <property type="match status" value="1"/>
</dbReference>
<keyword evidence="2 4" id="KW-0863">Zinc-finger</keyword>
<dbReference type="CDD" id="cd02249">
    <property type="entry name" value="ZZ"/>
    <property type="match status" value="1"/>
</dbReference>
<dbReference type="PROSITE" id="PS50135">
    <property type="entry name" value="ZF_ZZ_2"/>
    <property type="match status" value="1"/>
</dbReference>
<keyword evidence="5" id="KW-0175">Coiled coil</keyword>
<dbReference type="InterPro" id="IPR043145">
    <property type="entry name" value="Znf_ZZ_sf"/>
</dbReference>
<keyword evidence="1" id="KW-0479">Metal-binding</keyword>
<dbReference type="GO" id="GO:0070530">
    <property type="term" value="F:K63-linked polyubiquitin modification-dependent protein binding"/>
    <property type="evidence" value="ECO:0007669"/>
    <property type="project" value="TreeGrafter"/>
</dbReference>
<dbReference type="GO" id="GO:0008270">
    <property type="term" value="F:zinc ion binding"/>
    <property type="evidence" value="ECO:0007669"/>
    <property type="project" value="UniProtKB-KW"/>
</dbReference>
<dbReference type="Pfam" id="PF16116">
    <property type="entry name" value="DUF4832"/>
    <property type="match status" value="1"/>
</dbReference>
<dbReference type="InterPro" id="IPR052260">
    <property type="entry name" value="Autophagy_Rcpt_SigReg"/>
</dbReference>
<evidence type="ECO:0000256" key="4">
    <source>
        <dbReference type="PROSITE-ProRule" id="PRU00228"/>
    </source>
</evidence>
<evidence type="ECO:0000256" key="3">
    <source>
        <dbReference type="ARBA" id="ARBA00022833"/>
    </source>
</evidence>
<evidence type="ECO:0000313" key="9">
    <source>
        <dbReference type="EMBL" id="CAF1195865.1"/>
    </source>
</evidence>
<dbReference type="GO" id="GO:0016235">
    <property type="term" value="C:aggresome"/>
    <property type="evidence" value="ECO:0007669"/>
    <property type="project" value="TreeGrafter"/>
</dbReference>
<dbReference type="InterPro" id="IPR032267">
    <property type="entry name" value="DUF4832"/>
</dbReference>
<evidence type="ECO:0000259" key="7">
    <source>
        <dbReference type="PROSITE" id="PS50135"/>
    </source>
</evidence>
<feature type="domain" description="ZZ-type" evidence="7">
    <location>
        <begin position="596"/>
        <end position="652"/>
    </location>
</feature>
<dbReference type="GO" id="GO:0044753">
    <property type="term" value="C:amphisome"/>
    <property type="evidence" value="ECO:0007669"/>
    <property type="project" value="TreeGrafter"/>
</dbReference>
<dbReference type="GO" id="GO:0000423">
    <property type="term" value="P:mitophagy"/>
    <property type="evidence" value="ECO:0007669"/>
    <property type="project" value="TreeGrafter"/>
</dbReference>
<dbReference type="InterPro" id="IPR013761">
    <property type="entry name" value="SAM/pointed_sf"/>
</dbReference>
<accession>A0A814FEQ3</accession>
<name>A0A814FEQ3_9BILA</name>
<evidence type="ECO:0000256" key="5">
    <source>
        <dbReference type="SAM" id="Coils"/>
    </source>
</evidence>
<protein>
    <recommendedName>
        <fullName evidence="7">ZZ-type domain-containing protein</fullName>
    </recommendedName>
</protein>
<dbReference type="Gene3D" id="1.10.150.50">
    <property type="entry name" value="Transcription Factor, Ets-1"/>
    <property type="match status" value="1"/>
</dbReference>
<dbReference type="OrthoDB" id="6085154at2759"/>
<keyword evidence="10" id="KW-1185">Reference proteome</keyword>
<keyword evidence="6" id="KW-0732">Signal</keyword>